<dbReference type="Proteomes" id="UP000504623">
    <property type="component" value="Unplaced"/>
</dbReference>
<gene>
    <name evidence="4" type="primary">LOC102830595</name>
</gene>
<evidence type="ECO:0000256" key="2">
    <source>
        <dbReference type="SAM" id="Phobius"/>
    </source>
</evidence>
<evidence type="ECO:0000313" key="3">
    <source>
        <dbReference type="Proteomes" id="UP000504623"/>
    </source>
</evidence>
<feature type="transmembrane region" description="Helical" evidence="2">
    <location>
        <begin position="65"/>
        <end position="84"/>
    </location>
</feature>
<dbReference type="OrthoDB" id="9836620at2759"/>
<keyword evidence="2" id="KW-0812">Transmembrane</keyword>
<evidence type="ECO:0000256" key="1">
    <source>
        <dbReference type="SAM" id="MobiDB-lite"/>
    </source>
</evidence>
<feature type="compositionally biased region" description="Polar residues" evidence="1">
    <location>
        <begin position="142"/>
        <end position="155"/>
    </location>
</feature>
<feature type="transmembrane region" description="Helical" evidence="2">
    <location>
        <begin position="33"/>
        <end position="53"/>
    </location>
</feature>
<reference evidence="4" key="1">
    <citation type="submission" date="2025-08" db="UniProtKB">
        <authorList>
            <consortium name="RefSeq"/>
        </authorList>
    </citation>
    <scope>IDENTIFICATION</scope>
    <source>
        <tissue evidence="4">Spleen</tissue>
    </source>
</reference>
<keyword evidence="3" id="KW-1185">Reference proteome</keyword>
<evidence type="ECO:0000313" key="4">
    <source>
        <dbReference type="RefSeq" id="XP_006863697.1"/>
    </source>
</evidence>
<organism evidence="3 4">
    <name type="scientific">Chrysochloris asiatica</name>
    <name type="common">Cape golden mole</name>
    <dbReference type="NCBI Taxonomy" id="185453"/>
    <lineage>
        <taxon>Eukaryota</taxon>
        <taxon>Metazoa</taxon>
        <taxon>Chordata</taxon>
        <taxon>Craniata</taxon>
        <taxon>Vertebrata</taxon>
        <taxon>Euteleostomi</taxon>
        <taxon>Mammalia</taxon>
        <taxon>Eutheria</taxon>
        <taxon>Afrotheria</taxon>
        <taxon>Chrysochloridae</taxon>
        <taxon>Chrysochlorinae</taxon>
        <taxon>Chrysochloris</taxon>
    </lineage>
</organism>
<sequence>MPRPESYPPQPQMPHRPFCLSVKGHVKMMRLDVLNSLVTTVFLMIVSVLALIPETTTMTILGGDLMNSIITAAFLFIVAILAMQEKNRRRLFYIGGSLCLAAAVVCGVDAFVVTKKMRSALKSLLQIKDNKTSAPGLGQSKMHLSSTPYSHPTNY</sequence>
<proteinExistence type="predicted"/>
<dbReference type="AlphaFoldDB" id="A0A9B0TFV9"/>
<dbReference type="GeneID" id="102830595"/>
<name>A0A9B0TFV9_CHRAS</name>
<feature type="transmembrane region" description="Helical" evidence="2">
    <location>
        <begin position="91"/>
        <end position="113"/>
    </location>
</feature>
<dbReference type="RefSeq" id="XP_006863697.1">
    <property type="nucleotide sequence ID" value="XM_006863635.1"/>
</dbReference>
<feature type="region of interest" description="Disordered" evidence="1">
    <location>
        <begin position="136"/>
        <end position="155"/>
    </location>
</feature>
<keyword evidence="2" id="KW-1133">Transmembrane helix</keyword>
<protein>
    <submittedName>
        <fullName evidence="4">CKLF-like MARVEL transmembrane domain-containing protein 1-like</fullName>
    </submittedName>
</protein>
<accession>A0A9B0TFV9</accession>
<keyword evidence="2" id="KW-0472">Membrane</keyword>